<evidence type="ECO:0000313" key="4">
    <source>
        <dbReference type="Proteomes" id="UP000252706"/>
    </source>
</evidence>
<dbReference type="OrthoDB" id="9801699at2"/>
<evidence type="ECO:0000259" key="2">
    <source>
        <dbReference type="Pfam" id="PF07992"/>
    </source>
</evidence>
<dbReference type="Proteomes" id="UP000252706">
    <property type="component" value="Unassembled WGS sequence"/>
</dbReference>
<dbReference type="InterPro" id="IPR017224">
    <property type="entry name" value="Opine_Oxase_asu/HCN_bsu"/>
</dbReference>
<gene>
    <name evidence="3" type="ORF">DS909_01040</name>
</gene>
<dbReference type="PRINTS" id="PR00411">
    <property type="entry name" value="PNDRDTASEI"/>
</dbReference>
<dbReference type="InterPro" id="IPR023753">
    <property type="entry name" value="FAD/NAD-binding_dom"/>
</dbReference>
<evidence type="ECO:0000313" key="3">
    <source>
        <dbReference type="EMBL" id="RBW62219.1"/>
    </source>
</evidence>
<dbReference type="AlphaFoldDB" id="A0A366X8V2"/>
<name>A0A366X8V2_9RHOB</name>
<comment type="caution">
    <text evidence="3">The sequence shown here is derived from an EMBL/GenBank/DDBJ whole genome shotgun (WGS) entry which is preliminary data.</text>
</comment>
<dbReference type="GO" id="GO:0016491">
    <property type="term" value="F:oxidoreductase activity"/>
    <property type="evidence" value="ECO:0007669"/>
    <property type="project" value="UniProtKB-KW"/>
</dbReference>
<dbReference type="Gene3D" id="3.40.50.720">
    <property type="entry name" value="NAD(P)-binding Rossmann-like Domain"/>
    <property type="match status" value="1"/>
</dbReference>
<proteinExistence type="predicted"/>
<sequence length="469" mass="50444">MMIYDCAIVGGGPAGMNAAILLAEAGVRVVIMDRAARAGGQVYRSAADSVLPRPEALGLDYTEGVALITAFESCAATHIAAADVWHIGEDGTILYSLNGTTRQLQAREILLCPGAIERPMPIPGWTLPGVMTAGAAQVMLKSDAVVAEKAIFAGSGPLLYLIVAQYLRLGVKVAGVIDTTPKANYLAALPGGAAALRSWPMLRKGLNLMREISNSGVPVFKAATNLSVLGQIAATGLAFECNGAQEIQAETVFLHHGVIPHSNMSRSLGLEHLWNEAQQCWQVKTDSWGQSSIPHIAVAGDGAGIIGADGAQCAGRLAACNILYRLNVFSLNERDQRARKDQSKLIGMAPFRAFIDRLYQPVEELRLPKDPETLVCRCEEQRLKDLRAGYEAGARDPNALKSLTRCGMGPCQGRQCGPIVSSLLARWRQEPEEVVGYYRLRSPQRLLSLAEFSRFRYDDETGTEAEVSG</sequence>
<reference evidence="3 4" key="1">
    <citation type="submission" date="2018-07" db="EMBL/GenBank/DDBJ databases">
        <title>Modular assembly of carbohydrate-degrading microbial communities in the ocean.</title>
        <authorList>
            <person name="Enke T.N."/>
            <person name="Datta M.S."/>
            <person name="Schwartzman J.A."/>
            <person name="Cermak N."/>
            <person name="Schmitz D.A."/>
            <person name="Barrere J."/>
            <person name="Cordero O.X."/>
        </authorList>
    </citation>
    <scope>NUCLEOTIDE SEQUENCE [LARGE SCALE GENOMIC DNA]</scope>
    <source>
        <strain evidence="3 4">C3M10</strain>
    </source>
</reference>
<dbReference type="Pfam" id="PF07992">
    <property type="entry name" value="Pyr_redox_2"/>
    <property type="match status" value="1"/>
</dbReference>
<protein>
    <submittedName>
        <fullName evidence="3">FAD/NAD(P)-binding oxidoreductase</fullName>
    </submittedName>
</protein>
<dbReference type="Gene3D" id="3.50.50.60">
    <property type="entry name" value="FAD/NAD(P)-binding domain"/>
    <property type="match status" value="2"/>
</dbReference>
<dbReference type="InterPro" id="IPR051691">
    <property type="entry name" value="Metab_Enz_Cyan_OpOx_G3PDH"/>
</dbReference>
<dbReference type="PIRSF" id="PIRSF037495">
    <property type="entry name" value="Opine_OX_OoxA/HcnB"/>
    <property type="match status" value="1"/>
</dbReference>
<keyword evidence="1" id="KW-0560">Oxidoreductase</keyword>
<feature type="domain" description="FAD/NAD(P)-binding" evidence="2">
    <location>
        <begin position="4"/>
        <end position="304"/>
    </location>
</feature>
<dbReference type="PANTHER" id="PTHR42949">
    <property type="entry name" value="ANAEROBIC GLYCEROL-3-PHOSPHATE DEHYDROGENASE SUBUNIT B"/>
    <property type="match status" value="1"/>
</dbReference>
<dbReference type="InterPro" id="IPR041854">
    <property type="entry name" value="BFD-like_2Fe2S-bd_dom_sf"/>
</dbReference>
<dbReference type="CDD" id="cd19946">
    <property type="entry name" value="GlpA-like_Fer2_BFD-like"/>
    <property type="match status" value="1"/>
</dbReference>
<dbReference type="EMBL" id="QOCE01000003">
    <property type="protein sequence ID" value="RBW62219.1"/>
    <property type="molecule type" value="Genomic_DNA"/>
</dbReference>
<evidence type="ECO:0000256" key="1">
    <source>
        <dbReference type="ARBA" id="ARBA00023002"/>
    </source>
</evidence>
<dbReference type="SUPFAM" id="SSF51905">
    <property type="entry name" value="FAD/NAD(P)-binding domain"/>
    <property type="match status" value="1"/>
</dbReference>
<dbReference type="PRINTS" id="PR00368">
    <property type="entry name" value="FADPNR"/>
</dbReference>
<dbReference type="PANTHER" id="PTHR42949:SF3">
    <property type="entry name" value="ANAEROBIC GLYCEROL-3-PHOSPHATE DEHYDROGENASE SUBUNIT B"/>
    <property type="match status" value="1"/>
</dbReference>
<accession>A0A366X8V2</accession>
<organism evidence="3 4">
    <name type="scientific">Phaeobacter gallaeciensis</name>
    <dbReference type="NCBI Taxonomy" id="60890"/>
    <lineage>
        <taxon>Bacteria</taxon>
        <taxon>Pseudomonadati</taxon>
        <taxon>Pseudomonadota</taxon>
        <taxon>Alphaproteobacteria</taxon>
        <taxon>Rhodobacterales</taxon>
        <taxon>Roseobacteraceae</taxon>
        <taxon>Phaeobacter</taxon>
    </lineage>
</organism>
<dbReference type="Gene3D" id="1.10.10.1100">
    <property type="entry name" value="BFD-like [2Fe-2S]-binding domain"/>
    <property type="match status" value="1"/>
</dbReference>
<dbReference type="InterPro" id="IPR036188">
    <property type="entry name" value="FAD/NAD-bd_sf"/>
</dbReference>